<dbReference type="PATRIC" id="fig|762836.4.peg.4666"/>
<accession>A0A1E7WCC2</accession>
<dbReference type="SUPFAM" id="SSF46626">
    <property type="entry name" value="Cytochrome c"/>
    <property type="match status" value="1"/>
</dbReference>
<name>A0A1E7WCC2_9BURK</name>
<dbReference type="PROSITE" id="PS51007">
    <property type="entry name" value="CYTC"/>
    <property type="match status" value="1"/>
</dbReference>
<protein>
    <submittedName>
        <fullName evidence="9">Cytochrome c4</fullName>
    </submittedName>
</protein>
<dbReference type="RefSeq" id="WP_070251361.1">
    <property type="nucleotide sequence ID" value="NZ_LROM01000131.1"/>
</dbReference>
<keyword evidence="7" id="KW-0732">Signal</keyword>
<dbReference type="Proteomes" id="UP000175989">
    <property type="component" value="Unassembled WGS sequence"/>
</dbReference>
<sequence>MNHLTIKTLVAAFACAAISMTAQAAGNVANGKALADKYNCFTCHGKDYNTPLDPSYPKLAGQHRDYLEHALTAYKRGDGAYGRNNAIMTGQVKPLSNQDIKDLAAYLHSLPGTMAVHR</sequence>
<keyword evidence="10" id="KW-1185">Reference proteome</keyword>
<keyword evidence="2 6" id="KW-0349">Heme</keyword>
<evidence type="ECO:0000256" key="3">
    <source>
        <dbReference type="ARBA" id="ARBA00022723"/>
    </source>
</evidence>
<gene>
    <name evidence="9" type="primary">cc4_2</name>
    <name evidence="9" type="ORF">DUPY_45370</name>
</gene>
<evidence type="ECO:0000313" key="10">
    <source>
        <dbReference type="Proteomes" id="UP000175989"/>
    </source>
</evidence>
<keyword evidence="1" id="KW-0813">Transport</keyword>
<dbReference type="PANTHER" id="PTHR33751:SF9">
    <property type="entry name" value="CYTOCHROME C4"/>
    <property type="match status" value="1"/>
</dbReference>
<dbReference type="InterPro" id="IPR009056">
    <property type="entry name" value="Cyt_c-like_dom"/>
</dbReference>
<evidence type="ECO:0000256" key="1">
    <source>
        <dbReference type="ARBA" id="ARBA00022448"/>
    </source>
</evidence>
<evidence type="ECO:0000313" key="9">
    <source>
        <dbReference type="EMBL" id="OEZ94584.1"/>
    </source>
</evidence>
<dbReference type="AlphaFoldDB" id="A0A1E7WCC2"/>
<organism evidence="9 10">
    <name type="scientific">Duganella phyllosphaerae</name>
    <dbReference type="NCBI Taxonomy" id="762836"/>
    <lineage>
        <taxon>Bacteria</taxon>
        <taxon>Pseudomonadati</taxon>
        <taxon>Pseudomonadota</taxon>
        <taxon>Betaproteobacteria</taxon>
        <taxon>Burkholderiales</taxon>
        <taxon>Oxalobacteraceae</taxon>
        <taxon>Telluria group</taxon>
        <taxon>Duganella</taxon>
    </lineage>
</organism>
<dbReference type="PANTHER" id="PTHR33751">
    <property type="entry name" value="CBB3-TYPE CYTOCHROME C OXIDASE SUBUNIT FIXP"/>
    <property type="match status" value="1"/>
</dbReference>
<comment type="caution">
    <text evidence="9">The sequence shown here is derived from an EMBL/GenBank/DDBJ whole genome shotgun (WGS) entry which is preliminary data.</text>
</comment>
<feature type="domain" description="Cytochrome c" evidence="8">
    <location>
        <begin position="26"/>
        <end position="111"/>
    </location>
</feature>
<dbReference type="GO" id="GO:0020037">
    <property type="term" value="F:heme binding"/>
    <property type="evidence" value="ECO:0007669"/>
    <property type="project" value="InterPro"/>
</dbReference>
<dbReference type="InterPro" id="IPR050597">
    <property type="entry name" value="Cytochrome_c_Oxidase_Subunit"/>
</dbReference>
<dbReference type="GO" id="GO:0009055">
    <property type="term" value="F:electron transfer activity"/>
    <property type="evidence" value="ECO:0007669"/>
    <property type="project" value="InterPro"/>
</dbReference>
<evidence type="ECO:0000256" key="6">
    <source>
        <dbReference type="PROSITE-ProRule" id="PRU00433"/>
    </source>
</evidence>
<dbReference type="InterPro" id="IPR036909">
    <property type="entry name" value="Cyt_c-like_dom_sf"/>
</dbReference>
<dbReference type="Pfam" id="PF00034">
    <property type="entry name" value="Cytochrom_C"/>
    <property type="match status" value="1"/>
</dbReference>
<reference evidence="10" key="1">
    <citation type="journal article" date="2016" name="Front. Microbiol.">
        <title>Molecular Keys to the Janthinobacterium and Duganella spp. Interaction with the Plant Pathogen Fusarium graminearum.</title>
        <authorList>
            <person name="Haack F.S."/>
            <person name="Poehlein A."/>
            <person name="Kroger C."/>
            <person name="Voigt C.A."/>
            <person name="Piepenbring M."/>
            <person name="Bode H.B."/>
            <person name="Daniel R."/>
            <person name="Schafer W."/>
            <person name="Streit W.R."/>
        </authorList>
    </citation>
    <scope>NUCLEOTIDE SEQUENCE [LARGE SCALE GENOMIC DNA]</scope>
    <source>
        <strain evidence="10">T54</strain>
    </source>
</reference>
<evidence type="ECO:0000256" key="2">
    <source>
        <dbReference type="ARBA" id="ARBA00022617"/>
    </source>
</evidence>
<evidence type="ECO:0000256" key="4">
    <source>
        <dbReference type="ARBA" id="ARBA00022982"/>
    </source>
</evidence>
<keyword evidence="5 6" id="KW-0408">Iron</keyword>
<evidence type="ECO:0000256" key="5">
    <source>
        <dbReference type="ARBA" id="ARBA00023004"/>
    </source>
</evidence>
<evidence type="ECO:0000256" key="7">
    <source>
        <dbReference type="SAM" id="SignalP"/>
    </source>
</evidence>
<keyword evidence="3 6" id="KW-0479">Metal-binding</keyword>
<feature type="chain" id="PRO_5009206790" evidence="7">
    <location>
        <begin position="25"/>
        <end position="118"/>
    </location>
</feature>
<dbReference type="GO" id="GO:0046872">
    <property type="term" value="F:metal ion binding"/>
    <property type="evidence" value="ECO:0007669"/>
    <property type="project" value="UniProtKB-KW"/>
</dbReference>
<dbReference type="EMBL" id="LROM01000131">
    <property type="protein sequence ID" value="OEZ94584.1"/>
    <property type="molecule type" value="Genomic_DNA"/>
</dbReference>
<feature type="signal peptide" evidence="7">
    <location>
        <begin position="1"/>
        <end position="24"/>
    </location>
</feature>
<keyword evidence="4" id="KW-0249">Electron transport</keyword>
<evidence type="ECO:0000259" key="8">
    <source>
        <dbReference type="PROSITE" id="PS51007"/>
    </source>
</evidence>
<proteinExistence type="predicted"/>
<dbReference type="Gene3D" id="1.10.760.10">
    <property type="entry name" value="Cytochrome c-like domain"/>
    <property type="match status" value="1"/>
</dbReference>